<evidence type="ECO:0000256" key="8">
    <source>
        <dbReference type="HAMAP-Rule" id="MF_00182"/>
    </source>
</evidence>
<dbReference type="Pfam" id="PF02911">
    <property type="entry name" value="Formyl_trans_C"/>
    <property type="match status" value="1"/>
</dbReference>
<reference evidence="11 12" key="1">
    <citation type="submission" date="2018-01" db="EMBL/GenBank/DDBJ databases">
        <title>Metagenomic assembled genomes from two thermal pools in the Uzon Caldera, Kamchatka, Russia.</title>
        <authorList>
            <person name="Wilkins L."/>
            <person name="Ettinger C."/>
        </authorList>
    </citation>
    <scope>NUCLEOTIDE SEQUENCE [LARGE SCALE GENOMIC DNA]</scope>
    <source>
        <strain evidence="11">ZAV-15</strain>
    </source>
</reference>
<keyword evidence="6 8" id="KW-0648">Protein biosynthesis</keyword>
<evidence type="ECO:0000259" key="10">
    <source>
        <dbReference type="Pfam" id="PF02911"/>
    </source>
</evidence>
<dbReference type="InterPro" id="IPR011034">
    <property type="entry name" value="Formyl_transferase-like_C_sf"/>
</dbReference>
<sequence length="312" mass="35381">MKKYKVLFFGTPEFVLPVLEFLYKNEELLGVITQPDKPKGRGLTLSPSPVKIWALERGLKVLEPQKMRDPSFLSTLRELSPDLIVVFAYGKILPKEVLEIPKEGCWNIHLSLLPKYRGASPVQWVLLNGEKETGVTIMLMDEGMDTGPILLQKSLTISEEDNTESLLQKLSQLSISALREALELWKEGKLEPKPQEEEGVSYAPLIKKEDGFFTFEEEAERIERKLRAFYPWPGVFTKYKGKILKIHRAKALPLIEKTEPGRILEISKEGIKVATSKGALLLKEVQLEGKKRISAYEFAIGQHLKPGDIFPL</sequence>
<protein>
    <recommendedName>
        <fullName evidence="4 8">Methionyl-tRNA formyltransferase</fullName>
        <ecNumber evidence="3 8">2.1.2.9</ecNumber>
    </recommendedName>
</protein>
<dbReference type="EC" id="2.1.2.9" evidence="3 8"/>
<feature type="domain" description="Formyl transferase C-terminal" evidence="10">
    <location>
        <begin position="206"/>
        <end position="302"/>
    </location>
</feature>
<evidence type="ECO:0000256" key="4">
    <source>
        <dbReference type="ARBA" id="ARBA00016014"/>
    </source>
</evidence>
<keyword evidence="5 8" id="KW-0808">Transferase</keyword>
<feature type="binding site" evidence="8">
    <location>
        <begin position="111"/>
        <end position="114"/>
    </location>
    <ligand>
        <name>(6S)-5,6,7,8-tetrahydrofolate</name>
        <dbReference type="ChEBI" id="CHEBI:57453"/>
    </ligand>
</feature>
<evidence type="ECO:0000313" key="12">
    <source>
        <dbReference type="Proteomes" id="UP000235731"/>
    </source>
</evidence>
<evidence type="ECO:0000256" key="2">
    <source>
        <dbReference type="ARBA" id="ARBA00010699"/>
    </source>
</evidence>
<evidence type="ECO:0000256" key="7">
    <source>
        <dbReference type="ARBA" id="ARBA00048558"/>
    </source>
</evidence>
<dbReference type="HAMAP" id="MF_00182">
    <property type="entry name" value="Formyl_trans"/>
    <property type="match status" value="1"/>
</dbReference>
<comment type="catalytic activity">
    <reaction evidence="7 8">
        <text>L-methionyl-tRNA(fMet) + (6R)-10-formyltetrahydrofolate = N-formyl-L-methionyl-tRNA(fMet) + (6S)-5,6,7,8-tetrahydrofolate + H(+)</text>
        <dbReference type="Rhea" id="RHEA:24380"/>
        <dbReference type="Rhea" id="RHEA-COMP:9952"/>
        <dbReference type="Rhea" id="RHEA-COMP:9953"/>
        <dbReference type="ChEBI" id="CHEBI:15378"/>
        <dbReference type="ChEBI" id="CHEBI:57453"/>
        <dbReference type="ChEBI" id="CHEBI:78530"/>
        <dbReference type="ChEBI" id="CHEBI:78844"/>
        <dbReference type="ChEBI" id="CHEBI:195366"/>
        <dbReference type="EC" id="2.1.2.9"/>
    </reaction>
</comment>
<feature type="domain" description="Formyl transferase N-terminal" evidence="9">
    <location>
        <begin position="5"/>
        <end position="181"/>
    </location>
</feature>
<dbReference type="Gene3D" id="3.10.25.10">
    <property type="entry name" value="Formyl transferase, C-terminal domain"/>
    <property type="match status" value="1"/>
</dbReference>
<dbReference type="SUPFAM" id="SSF53328">
    <property type="entry name" value="Formyltransferase"/>
    <property type="match status" value="1"/>
</dbReference>
<name>A0A2N7PLA4_9BACT</name>
<dbReference type="InterPro" id="IPR037022">
    <property type="entry name" value="Formyl_trans_C_sf"/>
</dbReference>
<dbReference type="InterPro" id="IPR044135">
    <property type="entry name" value="Met-tRNA-FMT_C"/>
</dbReference>
<gene>
    <name evidence="8" type="primary">fmt</name>
    <name evidence="11" type="ORF">C0197_00555</name>
</gene>
<dbReference type="Proteomes" id="UP000235731">
    <property type="component" value="Unassembled WGS sequence"/>
</dbReference>
<proteinExistence type="inferred from homology"/>
<comment type="function">
    <text evidence="1 8">Attaches a formyl group to the free amino group of methionyl-tRNA(fMet). The formyl group appears to play a dual role in the initiator identity of N-formylmethionyl-tRNA by promoting its recognition by IF2 and preventing the misappropriation of this tRNA by the elongation apparatus.</text>
</comment>
<evidence type="ECO:0000256" key="1">
    <source>
        <dbReference type="ARBA" id="ARBA00002606"/>
    </source>
</evidence>
<evidence type="ECO:0000256" key="3">
    <source>
        <dbReference type="ARBA" id="ARBA00012261"/>
    </source>
</evidence>
<accession>A0A2N7PLA4</accession>
<dbReference type="EMBL" id="PNIE01000009">
    <property type="protein sequence ID" value="PMP64408.1"/>
    <property type="molecule type" value="Genomic_DNA"/>
</dbReference>
<dbReference type="NCBIfam" id="TIGR00460">
    <property type="entry name" value="fmt"/>
    <property type="match status" value="1"/>
</dbReference>
<dbReference type="AlphaFoldDB" id="A0A2N7PLA4"/>
<evidence type="ECO:0000256" key="6">
    <source>
        <dbReference type="ARBA" id="ARBA00022917"/>
    </source>
</evidence>
<dbReference type="SUPFAM" id="SSF50486">
    <property type="entry name" value="FMT C-terminal domain-like"/>
    <property type="match status" value="1"/>
</dbReference>
<evidence type="ECO:0000313" key="11">
    <source>
        <dbReference type="EMBL" id="PMP64408.1"/>
    </source>
</evidence>
<evidence type="ECO:0000259" key="9">
    <source>
        <dbReference type="Pfam" id="PF00551"/>
    </source>
</evidence>
<dbReference type="PROSITE" id="PS00373">
    <property type="entry name" value="GART"/>
    <property type="match status" value="1"/>
</dbReference>
<dbReference type="GO" id="GO:0005829">
    <property type="term" value="C:cytosol"/>
    <property type="evidence" value="ECO:0007669"/>
    <property type="project" value="TreeGrafter"/>
</dbReference>
<dbReference type="PANTHER" id="PTHR11138:SF5">
    <property type="entry name" value="METHIONYL-TRNA FORMYLTRANSFERASE, MITOCHONDRIAL"/>
    <property type="match status" value="1"/>
</dbReference>
<dbReference type="Pfam" id="PF00551">
    <property type="entry name" value="Formyl_trans_N"/>
    <property type="match status" value="1"/>
</dbReference>
<dbReference type="InterPro" id="IPR002376">
    <property type="entry name" value="Formyl_transf_N"/>
</dbReference>
<dbReference type="InterPro" id="IPR041711">
    <property type="entry name" value="Met-tRNA-FMT_N"/>
</dbReference>
<dbReference type="InterPro" id="IPR005793">
    <property type="entry name" value="Formyl_trans_C"/>
</dbReference>
<dbReference type="InterPro" id="IPR001555">
    <property type="entry name" value="GART_AS"/>
</dbReference>
<dbReference type="Gene3D" id="3.40.50.170">
    <property type="entry name" value="Formyl transferase, N-terminal domain"/>
    <property type="match status" value="1"/>
</dbReference>
<dbReference type="PANTHER" id="PTHR11138">
    <property type="entry name" value="METHIONYL-TRNA FORMYLTRANSFERASE"/>
    <property type="match status" value="1"/>
</dbReference>
<organism evidence="11 12">
    <name type="scientific">Caldimicrobium thiodismutans</name>
    <dbReference type="NCBI Taxonomy" id="1653476"/>
    <lineage>
        <taxon>Bacteria</taxon>
        <taxon>Pseudomonadati</taxon>
        <taxon>Thermodesulfobacteriota</taxon>
        <taxon>Thermodesulfobacteria</taxon>
        <taxon>Thermodesulfobacteriales</taxon>
        <taxon>Thermodesulfobacteriaceae</taxon>
        <taxon>Caldimicrobium</taxon>
    </lineage>
</organism>
<dbReference type="CDD" id="cd08704">
    <property type="entry name" value="Met_tRNA_FMT_C"/>
    <property type="match status" value="1"/>
</dbReference>
<comment type="caution">
    <text evidence="11">The sequence shown here is derived from an EMBL/GenBank/DDBJ whole genome shotgun (WGS) entry which is preliminary data.</text>
</comment>
<comment type="similarity">
    <text evidence="2 8">Belongs to the Fmt family.</text>
</comment>
<dbReference type="InterPro" id="IPR036477">
    <property type="entry name" value="Formyl_transf_N_sf"/>
</dbReference>
<dbReference type="InterPro" id="IPR005794">
    <property type="entry name" value="Fmt"/>
</dbReference>
<evidence type="ECO:0000256" key="5">
    <source>
        <dbReference type="ARBA" id="ARBA00022679"/>
    </source>
</evidence>
<dbReference type="CDD" id="cd08646">
    <property type="entry name" value="FMT_core_Met-tRNA-FMT_N"/>
    <property type="match status" value="1"/>
</dbReference>
<dbReference type="GO" id="GO:0004479">
    <property type="term" value="F:methionyl-tRNA formyltransferase activity"/>
    <property type="evidence" value="ECO:0007669"/>
    <property type="project" value="UniProtKB-UniRule"/>
</dbReference>